<organism evidence="8 9">
    <name type="scientific">Exidia glandulosa HHB12029</name>
    <dbReference type="NCBI Taxonomy" id="1314781"/>
    <lineage>
        <taxon>Eukaryota</taxon>
        <taxon>Fungi</taxon>
        <taxon>Dikarya</taxon>
        <taxon>Basidiomycota</taxon>
        <taxon>Agaricomycotina</taxon>
        <taxon>Agaricomycetes</taxon>
        <taxon>Auriculariales</taxon>
        <taxon>Exidiaceae</taxon>
        <taxon>Exidia</taxon>
    </lineage>
</organism>
<evidence type="ECO:0000313" key="9">
    <source>
        <dbReference type="Proteomes" id="UP000077266"/>
    </source>
</evidence>
<gene>
    <name evidence="8" type="ORF">EXIGLDRAFT_338075</name>
</gene>
<keyword evidence="9" id="KW-1185">Reference proteome</keyword>
<evidence type="ECO:0000256" key="2">
    <source>
        <dbReference type="ARBA" id="ARBA00022525"/>
    </source>
</evidence>
<evidence type="ECO:0000256" key="6">
    <source>
        <dbReference type="SAM" id="SignalP"/>
    </source>
</evidence>
<keyword evidence="4" id="KW-1015">Disulfide bond</keyword>
<evidence type="ECO:0000256" key="4">
    <source>
        <dbReference type="ARBA" id="ARBA00023157"/>
    </source>
</evidence>
<dbReference type="Proteomes" id="UP000077266">
    <property type="component" value="Unassembled WGS sequence"/>
</dbReference>
<reference evidence="8 9" key="1">
    <citation type="journal article" date="2016" name="Mol. Biol. Evol.">
        <title>Comparative Genomics of Early-Diverging Mushroom-Forming Fungi Provides Insights into the Origins of Lignocellulose Decay Capabilities.</title>
        <authorList>
            <person name="Nagy L.G."/>
            <person name="Riley R."/>
            <person name="Tritt A."/>
            <person name="Adam C."/>
            <person name="Daum C."/>
            <person name="Floudas D."/>
            <person name="Sun H."/>
            <person name="Yadav J.S."/>
            <person name="Pangilinan J."/>
            <person name="Larsson K.H."/>
            <person name="Matsuura K."/>
            <person name="Barry K."/>
            <person name="Labutti K."/>
            <person name="Kuo R."/>
            <person name="Ohm R.A."/>
            <person name="Bhattacharya S.S."/>
            <person name="Shirouzu T."/>
            <person name="Yoshinaga Y."/>
            <person name="Martin F.M."/>
            <person name="Grigoriev I.V."/>
            <person name="Hibbett D.S."/>
        </authorList>
    </citation>
    <scope>NUCLEOTIDE SEQUENCE [LARGE SCALE GENOMIC DNA]</scope>
    <source>
        <strain evidence="8 9">HHB12029</strain>
    </source>
</reference>
<name>A0A165LJS7_EXIGL</name>
<accession>A0A165LJS7</accession>
<dbReference type="AlphaFoldDB" id="A0A165LJS7"/>
<evidence type="ECO:0000256" key="1">
    <source>
        <dbReference type="ARBA" id="ARBA00004613"/>
    </source>
</evidence>
<feature type="region of interest" description="Disordered" evidence="5">
    <location>
        <begin position="104"/>
        <end position="149"/>
    </location>
</feature>
<evidence type="ECO:0000256" key="5">
    <source>
        <dbReference type="SAM" id="MobiDB-lite"/>
    </source>
</evidence>
<keyword evidence="3 6" id="KW-0732">Signal</keyword>
<dbReference type="InParanoid" id="A0A165LJS7"/>
<keyword evidence="2" id="KW-0964">Secreted</keyword>
<protein>
    <recommendedName>
        <fullName evidence="7">CFEM domain-containing protein</fullName>
    </recommendedName>
</protein>
<evidence type="ECO:0000259" key="7">
    <source>
        <dbReference type="PROSITE" id="PS52012"/>
    </source>
</evidence>
<dbReference type="InterPro" id="IPR008427">
    <property type="entry name" value="Extracellular_membr_CFEM_dom"/>
</dbReference>
<evidence type="ECO:0000256" key="3">
    <source>
        <dbReference type="ARBA" id="ARBA00022729"/>
    </source>
</evidence>
<feature type="domain" description="CFEM" evidence="7">
    <location>
        <begin position="5"/>
        <end position="126"/>
    </location>
</feature>
<sequence length="172" mass="16475">MRPTLSFHLSTLFALSATVVAQGVPTSSGAQCISKCAVDATKANFDTFRACSASDPSANCVCQVPTIRSATDSCISAACPDQSTVFSTGCDNSVGVTGAAPAGAGTPATPASGASSPLPSASTSGASSGSNPSSDVPTPKASDAAGSTGLSVGTGSVRGVVIGALVVLVALF</sequence>
<dbReference type="GO" id="GO:0005576">
    <property type="term" value="C:extracellular region"/>
    <property type="evidence" value="ECO:0007669"/>
    <property type="project" value="UniProtKB-SubCell"/>
</dbReference>
<comment type="subcellular location">
    <subcellularLocation>
        <location evidence="1">Secreted</location>
    </subcellularLocation>
</comment>
<dbReference type="EMBL" id="KV425924">
    <property type="protein sequence ID" value="KZV97943.1"/>
    <property type="molecule type" value="Genomic_DNA"/>
</dbReference>
<evidence type="ECO:0000313" key="8">
    <source>
        <dbReference type="EMBL" id="KZV97943.1"/>
    </source>
</evidence>
<dbReference type="PROSITE" id="PS52012">
    <property type="entry name" value="CFEM"/>
    <property type="match status" value="1"/>
</dbReference>
<feature type="chain" id="PRO_5007861833" description="CFEM domain-containing protein" evidence="6">
    <location>
        <begin position="22"/>
        <end position="172"/>
    </location>
</feature>
<feature type="compositionally biased region" description="Low complexity" evidence="5">
    <location>
        <begin position="104"/>
        <end position="134"/>
    </location>
</feature>
<proteinExistence type="predicted"/>
<feature type="signal peptide" evidence="6">
    <location>
        <begin position="1"/>
        <end position="21"/>
    </location>
</feature>